<dbReference type="EMBL" id="LAZR01004916">
    <property type="protein sequence ID" value="KKN04470.1"/>
    <property type="molecule type" value="Genomic_DNA"/>
</dbReference>
<dbReference type="AlphaFoldDB" id="A0A0F9MAN9"/>
<organism evidence="1">
    <name type="scientific">marine sediment metagenome</name>
    <dbReference type="NCBI Taxonomy" id="412755"/>
    <lineage>
        <taxon>unclassified sequences</taxon>
        <taxon>metagenomes</taxon>
        <taxon>ecological metagenomes</taxon>
    </lineage>
</organism>
<proteinExistence type="predicted"/>
<accession>A0A0F9MAN9</accession>
<protein>
    <submittedName>
        <fullName evidence="1">Uncharacterized protein</fullName>
    </submittedName>
</protein>
<comment type="caution">
    <text evidence="1">The sequence shown here is derived from an EMBL/GenBank/DDBJ whole genome shotgun (WGS) entry which is preliminary data.</text>
</comment>
<evidence type="ECO:0000313" key="1">
    <source>
        <dbReference type="EMBL" id="KKN04470.1"/>
    </source>
</evidence>
<reference evidence="1" key="1">
    <citation type="journal article" date="2015" name="Nature">
        <title>Complex archaea that bridge the gap between prokaryotes and eukaryotes.</title>
        <authorList>
            <person name="Spang A."/>
            <person name="Saw J.H."/>
            <person name="Jorgensen S.L."/>
            <person name="Zaremba-Niedzwiedzka K."/>
            <person name="Martijn J."/>
            <person name="Lind A.E."/>
            <person name="van Eijk R."/>
            <person name="Schleper C."/>
            <person name="Guy L."/>
            <person name="Ettema T.J."/>
        </authorList>
    </citation>
    <scope>NUCLEOTIDE SEQUENCE</scope>
</reference>
<sequence length="43" mass="4954">MIEWAIKINPEDINYYGLKAEILLTFGKESKALELLNISIEKT</sequence>
<dbReference type="InterPro" id="IPR011990">
    <property type="entry name" value="TPR-like_helical_dom_sf"/>
</dbReference>
<dbReference type="SUPFAM" id="SSF48452">
    <property type="entry name" value="TPR-like"/>
    <property type="match status" value="1"/>
</dbReference>
<gene>
    <name evidence="1" type="ORF">LCGC14_1097170</name>
</gene>
<name>A0A0F9MAN9_9ZZZZ</name>